<dbReference type="Gene3D" id="3.40.630.10">
    <property type="entry name" value="Zn peptidases"/>
    <property type="match status" value="1"/>
</dbReference>
<evidence type="ECO:0000259" key="1">
    <source>
        <dbReference type="Pfam" id="PF07687"/>
    </source>
</evidence>
<dbReference type="Gene3D" id="3.30.70.360">
    <property type="match status" value="1"/>
</dbReference>
<gene>
    <name evidence="2" type="ORF">HZY91_04315</name>
</gene>
<feature type="domain" description="Peptidase M20 dimerisation" evidence="1">
    <location>
        <begin position="187"/>
        <end position="282"/>
    </location>
</feature>
<dbReference type="Pfam" id="PF07687">
    <property type="entry name" value="M20_dimer"/>
    <property type="match status" value="1"/>
</dbReference>
<name>A0ABS0LS12_9LACT</name>
<dbReference type="InterPro" id="IPR036264">
    <property type="entry name" value="Bact_exopeptidase_dim_dom"/>
</dbReference>
<dbReference type="Pfam" id="PF01546">
    <property type="entry name" value="Peptidase_M20"/>
    <property type="match status" value="1"/>
</dbReference>
<evidence type="ECO:0000313" key="2">
    <source>
        <dbReference type="EMBL" id="MBG9986116.1"/>
    </source>
</evidence>
<reference evidence="2 3" key="1">
    <citation type="submission" date="2020-07" db="EMBL/GenBank/DDBJ databases">
        <title>Facklamia lactis sp. nov., isolated from raw milk.</title>
        <authorList>
            <person name="Doll E.V."/>
            <person name="Huptas C."/>
            <person name="Staib L."/>
            <person name="Wenning M."/>
            <person name="Scherer S."/>
        </authorList>
    </citation>
    <scope>NUCLEOTIDE SEQUENCE [LARGE SCALE GENOMIC DNA]</scope>
    <source>
        <strain evidence="2 3">DSM 111018</strain>
    </source>
</reference>
<comment type="caution">
    <text evidence="2">The sequence shown here is derived from an EMBL/GenBank/DDBJ whole genome shotgun (WGS) entry which is preliminary data.</text>
</comment>
<dbReference type="Proteomes" id="UP000721415">
    <property type="component" value="Unassembled WGS sequence"/>
</dbReference>
<accession>A0ABS0LS12</accession>
<dbReference type="PIRSF" id="PIRSF005962">
    <property type="entry name" value="Pept_M20D_amidohydro"/>
    <property type="match status" value="1"/>
</dbReference>
<dbReference type="NCBIfam" id="TIGR01891">
    <property type="entry name" value="amidohydrolases"/>
    <property type="match status" value="1"/>
</dbReference>
<dbReference type="SUPFAM" id="SSF53187">
    <property type="entry name" value="Zn-dependent exopeptidases"/>
    <property type="match status" value="1"/>
</dbReference>
<dbReference type="EMBL" id="JACBXQ010000002">
    <property type="protein sequence ID" value="MBG9986116.1"/>
    <property type="molecule type" value="Genomic_DNA"/>
</dbReference>
<dbReference type="InterPro" id="IPR011650">
    <property type="entry name" value="Peptidase_M20_dimer"/>
</dbReference>
<dbReference type="SUPFAM" id="SSF55031">
    <property type="entry name" value="Bacterial exopeptidase dimerisation domain"/>
    <property type="match status" value="1"/>
</dbReference>
<dbReference type="PANTHER" id="PTHR11014">
    <property type="entry name" value="PEPTIDASE M20 FAMILY MEMBER"/>
    <property type="match status" value="1"/>
</dbReference>
<dbReference type="PANTHER" id="PTHR11014:SF63">
    <property type="entry name" value="METALLOPEPTIDASE, PUTATIVE (AFU_ORTHOLOGUE AFUA_6G09600)-RELATED"/>
    <property type="match status" value="1"/>
</dbReference>
<proteinExistence type="predicted"/>
<dbReference type="InterPro" id="IPR002933">
    <property type="entry name" value="Peptidase_M20"/>
</dbReference>
<organism evidence="2 3">
    <name type="scientific">Facklamia lactis</name>
    <dbReference type="NCBI Taxonomy" id="2749967"/>
    <lineage>
        <taxon>Bacteria</taxon>
        <taxon>Bacillati</taxon>
        <taxon>Bacillota</taxon>
        <taxon>Bacilli</taxon>
        <taxon>Lactobacillales</taxon>
        <taxon>Aerococcaceae</taxon>
        <taxon>Facklamia</taxon>
    </lineage>
</organism>
<evidence type="ECO:0000313" key="3">
    <source>
        <dbReference type="Proteomes" id="UP000721415"/>
    </source>
</evidence>
<protein>
    <submittedName>
        <fullName evidence="2">Amidohydrolase</fullName>
    </submittedName>
</protein>
<sequence length="402" mass="44027">MTDVKNEILKRLKDKEEQIIEIRRYLHEHPELSFQEKNTAKYIADFYQDKEADVRTGVGGNGVVVTIDSGNPGKTIAIRADFDALPIQEDSGEPFSSKVEGVMHACGHDGHTAYMLILGETLIEMKDQLKGKIVILHQHAEEVAPGGAKPMIADGALDGVDHVFGIHIISDLETCKIVYCPGNFQTGRANFHVKIQGVGGHASSPHTAKDAIVAGAYFVTEVQSIVSRSLNPFETGSITIGNFDGKGSGNVIKDSVEITGDVRAMSENVREVIEREIRAKLEGMAASFGVTYELNYENDYPVLHNDEETTAFVAHVLKNTEIEEATGVEEIGPIPPSEDFAYYAQERPACFFNVGGMVKDGEVYPHHHPKFRINEEALIVCAKAMASVVVEYLENDGIALNK</sequence>
<dbReference type="InterPro" id="IPR017439">
    <property type="entry name" value="Amidohydrolase"/>
</dbReference>
<keyword evidence="3" id="KW-1185">Reference proteome</keyword>
<dbReference type="RefSeq" id="WP_197115032.1">
    <property type="nucleotide sequence ID" value="NZ_JACBXQ010000002.1"/>
</dbReference>